<dbReference type="PANTHER" id="PTHR43617:SF2">
    <property type="entry name" value="UPF0039 PROTEIN SLL0451"/>
    <property type="match status" value="1"/>
</dbReference>
<dbReference type="CDD" id="cd04301">
    <property type="entry name" value="NAT_SF"/>
    <property type="match status" value="1"/>
</dbReference>
<dbReference type="EMBL" id="FOCT01000001">
    <property type="protein sequence ID" value="SEM85210.1"/>
    <property type="molecule type" value="Genomic_DNA"/>
</dbReference>
<dbReference type="SUPFAM" id="SSF55729">
    <property type="entry name" value="Acyl-CoA N-acyltransferases (Nat)"/>
    <property type="match status" value="1"/>
</dbReference>
<dbReference type="PANTHER" id="PTHR43617">
    <property type="entry name" value="L-AMINO ACID N-ACETYLTRANSFERASE"/>
    <property type="match status" value="1"/>
</dbReference>
<organism evidence="2 3">
    <name type="scientific">Nitrosospira multiformis</name>
    <dbReference type="NCBI Taxonomy" id="1231"/>
    <lineage>
        <taxon>Bacteria</taxon>
        <taxon>Pseudomonadati</taxon>
        <taxon>Pseudomonadota</taxon>
        <taxon>Betaproteobacteria</taxon>
        <taxon>Nitrosomonadales</taxon>
        <taxon>Nitrosomonadaceae</taxon>
        <taxon>Nitrosospira</taxon>
    </lineage>
</organism>
<accession>A0A1H8BQQ3</accession>
<dbReference type="PROSITE" id="PS51186">
    <property type="entry name" value="GNAT"/>
    <property type="match status" value="1"/>
</dbReference>
<dbReference type="InterPro" id="IPR000182">
    <property type="entry name" value="GNAT_dom"/>
</dbReference>
<dbReference type="InterPro" id="IPR050276">
    <property type="entry name" value="MshD_Acetyltransferase"/>
</dbReference>
<feature type="domain" description="N-acetyltransferase" evidence="1">
    <location>
        <begin position="1"/>
        <end position="148"/>
    </location>
</feature>
<name>A0A1H8BQQ3_9PROT</name>
<dbReference type="RefSeq" id="WP_074743818.1">
    <property type="nucleotide sequence ID" value="NZ_FOCT01000001.1"/>
</dbReference>
<gene>
    <name evidence="2" type="ORF">SAMN05216404_101323</name>
</gene>
<dbReference type="InterPro" id="IPR016181">
    <property type="entry name" value="Acyl_CoA_acyltransferase"/>
</dbReference>
<dbReference type="GO" id="GO:0016747">
    <property type="term" value="F:acyltransferase activity, transferring groups other than amino-acyl groups"/>
    <property type="evidence" value="ECO:0007669"/>
    <property type="project" value="InterPro"/>
</dbReference>
<sequence>MQIRLERPEDIAAIQSLITAAFKEMPYGSQTEGAVVDALRSAGALILSLIATEDGEIIGHVAFSPVAINGATNGWYGLGPVSVRPDRQGRGIGQALIREGLARLRDIDMNAQGCVVLGDPGYYSRFGFVSDPGLRYGDVPPEYFQRLGFTGIVPEGEVVFHPGFDAT</sequence>
<protein>
    <submittedName>
        <fullName evidence="2">Putative acetyltransferase</fullName>
    </submittedName>
</protein>
<evidence type="ECO:0000313" key="2">
    <source>
        <dbReference type="EMBL" id="SEM85210.1"/>
    </source>
</evidence>
<evidence type="ECO:0000259" key="1">
    <source>
        <dbReference type="PROSITE" id="PS51186"/>
    </source>
</evidence>
<reference evidence="2 3" key="1">
    <citation type="submission" date="2016-10" db="EMBL/GenBank/DDBJ databases">
        <authorList>
            <person name="de Groot N.N."/>
        </authorList>
    </citation>
    <scope>NUCLEOTIDE SEQUENCE [LARGE SCALE GENOMIC DNA]</scope>
    <source>
        <strain evidence="2 3">Nl18</strain>
    </source>
</reference>
<dbReference type="Proteomes" id="UP000183898">
    <property type="component" value="Unassembled WGS sequence"/>
</dbReference>
<dbReference type="Pfam" id="PF13508">
    <property type="entry name" value="Acetyltransf_7"/>
    <property type="match status" value="1"/>
</dbReference>
<dbReference type="Gene3D" id="3.40.630.30">
    <property type="match status" value="1"/>
</dbReference>
<dbReference type="AlphaFoldDB" id="A0A1H8BQQ3"/>
<proteinExistence type="predicted"/>
<keyword evidence="2" id="KW-0808">Transferase</keyword>
<evidence type="ECO:0000313" key="3">
    <source>
        <dbReference type="Proteomes" id="UP000183898"/>
    </source>
</evidence>